<dbReference type="NCBIfam" id="NF033218">
    <property type="entry name" value="anchor_AmaP"/>
    <property type="match status" value="1"/>
</dbReference>
<keyword evidence="1" id="KW-0812">Transmembrane</keyword>
<keyword evidence="1" id="KW-0472">Membrane</keyword>
<keyword evidence="3" id="KW-1185">Reference proteome</keyword>
<accession>A0A1G6YXH0</accession>
<reference evidence="2 3" key="1">
    <citation type="submission" date="2016-10" db="EMBL/GenBank/DDBJ databases">
        <authorList>
            <person name="de Groot N.N."/>
        </authorList>
    </citation>
    <scope>NUCLEOTIDE SEQUENCE [LARGE SCALE GENOMIC DNA]</scope>
    <source>
        <strain evidence="2 3">DSM 20475</strain>
    </source>
</reference>
<dbReference type="Proteomes" id="UP000198995">
    <property type="component" value="Unassembled WGS sequence"/>
</dbReference>
<proteinExistence type="predicted"/>
<dbReference type="EMBL" id="FNAF01000011">
    <property type="protein sequence ID" value="SDD95040.1"/>
    <property type="molecule type" value="Genomic_DNA"/>
</dbReference>
<protein>
    <submittedName>
        <fullName evidence="2">Uncharacterized conserved protein YloU, alkaline shock protein (Asp23) family</fullName>
    </submittedName>
</protein>
<feature type="transmembrane region" description="Helical" evidence="1">
    <location>
        <begin position="48"/>
        <end position="71"/>
    </location>
</feature>
<feature type="transmembrane region" description="Helical" evidence="1">
    <location>
        <begin position="7"/>
        <end position="28"/>
    </location>
</feature>
<evidence type="ECO:0000313" key="2">
    <source>
        <dbReference type="EMBL" id="SDD95040.1"/>
    </source>
</evidence>
<evidence type="ECO:0000256" key="1">
    <source>
        <dbReference type="SAM" id="Phobius"/>
    </source>
</evidence>
<name>A0A1G6YXH0_PEPNI</name>
<gene>
    <name evidence="2" type="ORF">SAMN04489866_11116</name>
</gene>
<sequence length="186" mass="20996">MRRASKILSFILGLFVVLYAAGTFFGIYQYMYLDRYWAQGLGLTDNMFYAGFYLTCTLAAVTALVGLYLILKGLFARRRDRRLTFNHDDGQVEISEEAITGAVQSTLADYDGIEESEVRMDLKNGNKPSIRAKIDCGIRRGANLDQYGQAIKERVSREITTLTGLPVEDVQISFYDAENSTQTKNR</sequence>
<keyword evidence="1" id="KW-1133">Transmembrane helix</keyword>
<dbReference type="AlphaFoldDB" id="A0A1G6YXH0"/>
<dbReference type="OrthoDB" id="1696065at2"/>
<dbReference type="RefSeq" id="WP_091792168.1">
    <property type="nucleotide sequence ID" value="NZ_FNAF01000011.1"/>
</dbReference>
<evidence type="ECO:0000313" key="3">
    <source>
        <dbReference type="Proteomes" id="UP000198995"/>
    </source>
</evidence>
<organism evidence="2 3">
    <name type="scientific">Peptococcus niger</name>
    <dbReference type="NCBI Taxonomy" id="2741"/>
    <lineage>
        <taxon>Bacteria</taxon>
        <taxon>Bacillati</taxon>
        <taxon>Bacillota</taxon>
        <taxon>Clostridia</taxon>
        <taxon>Eubacteriales</taxon>
        <taxon>Peptococcaceae</taxon>
        <taxon>Peptococcus</taxon>
    </lineage>
</organism>
<dbReference type="STRING" id="2741.SAMN04489866_11116"/>